<organism evidence="2">
    <name type="scientific">metagenome</name>
    <dbReference type="NCBI Taxonomy" id="256318"/>
    <lineage>
        <taxon>unclassified sequences</taxon>
        <taxon>metagenomes</taxon>
    </lineage>
</organism>
<name>A0A380TBL6_9ZZZZ</name>
<proteinExistence type="predicted"/>
<reference evidence="2" key="1">
    <citation type="submission" date="2018-07" db="EMBL/GenBank/DDBJ databases">
        <authorList>
            <person name="Quirk P.G."/>
            <person name="Krulwich T.A."/>
        </authorList>
    </citation>
    <scope>NUCLEOTIDE SEQUENCE</scope>
</reference>
<evidence type="ECO:0000313" key="2">
    <source>
        <dbReference type="EMBL" id="SUS05795.1"/>
    </source>
</evidence>
<dbReference type="InterPro" id="IPR036890">
    <property type="entry name" value="HATPase_C_sf"/>
</dbReference>
<dbReference type="AlphaFoldDB" id="A0A380TBL6"/>
<dbReference type="Pfam" id="PF10090">
    <property type="entry name" value="HPTransfase"/>
    <property type="match status" value="1"/>
</dbReference>
<dbReference type="InterPro" id="IPR018762">
    <property type="entry name" value="ChpT_C"/>
</dbReference>
<dbReference type="Gene3D" id="3.30.565.10">
    <property type="entry name" value="Histidine kinase-like ATPase, C-terminal domain"/>
    <property type="match status" value="1"/>
</dbReference>
<protein>
    <recommendedName>
        <fullName evidence="1">Histidine phosphotransferase ChpT C-terminal domain-containing protein</fullName>
    </recommendedName>
</protein>
<sequence>MPTMMMASIAEPQSRRPATARAPMLALAPADAGAPDDMQLAQMLCARLCHDLMGPAGAINIGLEFLSDDKAETKETLELIAASARQVRSRLAFFRTAFAIASAERASSLAEARTLIEEFLKGSRVALEWRTCEQSLKGVPLVNSGDLSRLLLCLVLVAREWLPRGGTLAIDVHERRGRGQVRVAVQGTGVRVADDIQAALGVAANSTPGVRSIHAYYLNRLLEGLDLSVALDRSAADTITIVLRAA</sequence>
<accession>A0A380TBL6</accession>
<gene>
    <name evidence="2" type="ORF">DF3PB_2110004</name>
</gene>
<evidence type="ECO:0000259" key="1">
    <source>
        <dbReference type="Pfam" id="PF10090"/>
    </source>
</evidence>
<dbReference type="Gene3D" id="1.10.287.130">
    <property type="match status" value="1"/>
</dbReference>
<feature type="domain" description="Histidine phosphotransferase ChpT C-terminal" evidence="1">
    <location>
        <begin position="110"/>
        <end position="234"/>
    </location>
</feature>
<dbReference type="EMBL" id="UIDG01000126">
    <property type="protein sequence ID" value="SUS05795.1"/>
    <property type="molecule type" value="Genomic_DNA"/>
</dbReference>